<proteinExistence type="predicted"/>
<dbReference type="PANTHER" id="PTHR30055:SF151">
    <property type="entry name" value="TRANSCRIPTIONAL REGULATORY PROTEIN"/>
    <property type="match status" value="1"/>
</dbReference>
<accession>A0A7L5AHR3</accession>
<dbReference type="PANTHER" id="PTHR30055">
    <property type="entry name" value="HTH-TYPE TRANSCRIPTIONAL REGULATOR RUTR"/>
    <property type="match status" value="1"/>
</dbReference>
<dbReference type="EMBL" id="CP017146">
    <property type="protein sequence ID" value="QHO69586.1"/>
    <property type="molecule type" value="Genomic_DNA"/>
</dbReference>
<dbReference type="GO" id="GO:0000976">
    <property type="term" value="F:transcription cis-regulatory region binding"/>
    <property type="evidence" value="ECO:0007669"/>
    <property type="project" value="TreeGrafter"/>
</dbReference>
<reference evidence="7 8" key="1">
    <citation type="submission" date="2016-09" db="EMBL/GenBank/DDBJ databases">
        <title>Complete genome sequence of microbes from the polar regions.</title>
        <authorList>
            <person name="Liao L."/>
            <person name="Chen B."/>
        </authorList>
    </citation>
    <scope>NUCLEOTIDE SEQUENCE [LARGE SCALE GENOMIC DNA]</scope>
    <source>
        <strain evidence="7 8">ZS314</strain>
    </source>
</reference>
<dbReference type="PROSITE" id="PS50977">
    <property type="entry name" value="HTH_TETR_2"/>
    <property type="match status" value="1"/>
</dbReference>
<dbReference type="InterPro" id="IPR036271">
    <property type="entry name" value="Tet_transcr_reg_TetR-rel_C_sf"/>
</dbReference>
<gene>
    <name evidence="7" type="ORF">BHD05_07975</name>
</gene>
<dbReference type="InterPro" id="IPR001647">
    <property type="entry name" value="HTH_TetR"/>
</dbReference>
<dbReference type="Gene3D" id="1.10.357.10">
    <property type="entry name" value="Tetracycline Repressor, domain 2"/>
    <property type="match status" value="1"/>
</dbReference>
<dbReference type="OrthoDB" id="329481at2"/>
<keyword evidence="3 5" id="KW-0238">DNA-binding</keyword>
<dbReference type="PRINTS" id="PR00400">
    <property type="entry name" value="TETREPRESSOR"/>
</dbReference>
<evidence type="ECO:0000259" key="6">
    <source>
        <dbReference type="PROSITE" id="PS50977"/>
    </source>
</evidence>
<dbReference type="Pfam" id="PF02909">
    <property type="entry name" value="TetR_C_1"/>
    <property type="match status" value="1"/>
</dbReference>
<feature type="domain" description="HTH tetR-type" evidence="6">
    <location>
        <begin position="6"/>
        <end position="66"/>
    </location>
</feature>
<dbReference type="InterPro" id="IPR003012">
    <property type="entry name" value="Tet_transcr_reg_TetR"/>
</dbReference>
<dbReference type="GO" id="GO:0045892">
    <property type="term" value="P:negative regulation of DNA-templated transcription"/>
    <property type="evidence" value="ECO:0007669"/>
    <property type="project" value="InterPro"/>
</dbReference>
<dbReference type="GO" id="GO:0003700">
    <property type="term" value="F:DNA-binding transcription factor activity"/>
    <property type="evidence" value="ECO:0007669"/>
    <property type="project" value="TreeGrafter"/>
</dbReference>
<evidence type="ECO:0000313" key="7">
    <source>
        <dbReference type="EMBL" id="QHO69586.1"/>
    </source>
</evidence>
<dbReference type="SUPFAM" id="SSF48498">
    <property type="entry name" value="Tetracyclin repressor-like, C-terminal domain"/>
    <property type="match status" value="1"/>
</dbReference>
<dbReference type="Proteomes" id="UP000464507">
    <property type="component" value="Chromosome"/>
</dbReference>
<dbReference type="AlphaFoldDB" id="A0A7L5AHR3"/>
<dbReference type="KEGG" id="mant:BHD05_07975"/>
<dbReference type="Pfam" id="PF00440">
    <property type="entry name" value="TetR_N"/>
    <property type="match status" value="1"/>
</dbReference>
<dbReference type="Gene3D" id="1.10.10.60">
    <property type="entry name" value="Homeodomain-like"/>
    <property type="match status" value="1"/>
</dbReference>
<organism evidence="7 8">
    <name type="scientific">Marisediminicola antarctica</name>
    <dbReference type="NCBI Taxonomy" id="674079"/>
    <lineage>
        <taxon>Bacteria</taxon>
        <taxon>Bacillati</taxon>
        <taxon>Actinomycetota</taxon>
        <taxon>Actinomycetes</taxon>
        <taxon>Micrococcales</taxon>
        <taxon>Microbacteriaceae</taxon>
        <taxon>Marisediminicola</taxon>
    </lineage>
</organism>
<dbReference type="InterPro" id="IPR009057">
    <property type="entry name" value="Homeodomain-like_sf"/>
</dbReference>
<dbReference type="InterPro" id="IPR050109">
    <property type="entry name" value="HTH-type_TetR-like_transc_reg"/>
</dbReference>
<evidence type="ECO:0000256" key="3">
    <source>
        <dbReference type="ARBA" id="ARBA00023125"/>
    </source>
</evidence>
<sequence>MTARGMLSRQRIVDAAAAVADRTGLASVSMRSVGAELRVEAMSLYHHVSNKEALLDALAEWAFVQIDLPEIGDPWRDAMVQRAESARTVLRAHPWALGMLESRPVPGPALLRHHDRVLGCLMTEGFSAALATHAFSTIDAFVYGFALTEAGLPFTPGEGAEAAFASQVAPPPEDYPYLARSLAELLHGGDYAFEDEFRNGLELILDGLAQRRMSIGTPWQ</sequence>
<dbReference type="GO" id="GO:0046677">
    <property type="term" value="P:response to antibiotic"/>
    <property type="evidence" value="ECO:0007669"/>
    <property type="project" value="InterPro"/>
</dbReference>
<feature type="DNA-binding region" description="H-T-H motif" evidence="5">
    <location>
        <begin position="29"/>
        <end position="48"/>
    </location>
</feature>
<dbReference type="InterPro" id="IPR004111">
    <property type="entry name" value="Repressor_TetR_C"/>
</dbReference>
<dbReference type="SUPFAM" id="SSF46689">
    <property type="entry name" value="Homeodomain-like"/>
    <property type="match status" value="1"/>
</dbReference>
<keyword evidence="1" id="KW-0678">Repressor</keyword>
<evidence type="ECO:0000256" key="2">
    <source>
        <dbReference type="ARBA" id="ARBA00023015"/>
    </source>
</evidence>
<keyword evidence="8" id="KW-1185">Reference proteome</keyword>
<evidence type="ECO:0000256" key="1">
    <source>
        <dbReference type="ARBA" id="ARBA00022491"/>
    </source>
</evidence>
<evidence type="ECO:0000313" key="8">
    <source>
        <dbReference type="Proteomes" id="UP000464507"/>
    </source>
</evidence>
<keyword evidence="4" id="KW-0804">Transcription</keyword>
<name>A0A7L5AHR3_9MICO</name>
<protein>
    <submittedName>
        <fullName evidence="7">AcrR family transcriptional regulator</fullName>
    </submittedName>
</protein>
<evidence type="ECO:0000256" key="4">
    <source>
        <dbReference type="ARBA" id="ARBA00023163"/>
    </source>
</evidence>
<keyword evidence="2" id="KW-0805">Transcription regulation</keyword>
<evidence type="ECO:0000256" key="5">
    <source>
        <dbReference type="PROSITE-ProRule" id="PRU00335"/>
    </source>
</evidence>